<dbReference type="GO" id="GO:0008270">
    <property type="term" value="F:zinc ion binding"/>
    <property type="evidence" value="ECO:0007669"/>
    <property type="project" value="UniProtKB-KW"/>
</dbReference>
<protein>
    <recommendedName>
        <fullName evidence="5">RING-type domain-containing protein</fullName>
    </recommendedName>
</protein>
<proteinExistence type="predicted"/>
<dbReference type="EMBL" id="GL448783">
    <property type="protein sequence ID" value="EFN83852.1"/>
    <property type="molecule type" value="Genomic_DNA"/>
</dbReference>
<sequence>MYRGKQPYNITQCGHIYCQDCLQQAKKQCTQCGYIGFISVTLKEPLKDPNVRQLFVPFAETLEILLKVNEFRNRQMKITMQRFLELEKKYDILKDHYLTVQHVMKKLTDKYLNLKIEMDKFDKKLLFSDVQRETSRHMPSTIKTPKNSNIFIHSSSGYSTESMKSVEVIPTHLANIKRQYKTADGFRIPTATAPKRKNMMPMNSCDIDTNPNNCFIK</sequence>
<dbReference type="InParanoid" id="E2BKC8"/>
<dbReference type="SUPFAM" id="SSF57850">
    <property type="entry name" value="RING/U-box"/>
    <property type="match status" value="1"/>
</dbReference>
<evidence type="ECO:0000256" key="1">
    <source>
        <dbReference type="ARBA" id="ARBA00022723"/>
    </source>
</evidence>
<keyword evidence="4" id="KW-0469">Meiosis</keyword>
<dbReference type="PANTHER" id="PTHR22663:SF17">
    <property type="entry name" value="RING FINGER PROTEIN NARYA-RELATED"/>
    <property type="match status" value="1"/>
</dbReference>
<dbReference type="Pfam" id="PF14634">
    <property type="entry name" value="zf-RING_5"/>
    <property type="match status" value="1"/>
</dbReference>
<gene>
    <name evidence="6" type="ORF">EAI_15734</name>
</gene>
<dbReference type="GO" id="GO:0000795">
    <property type="term" value="C:synaptonemal complex"/>
    <property type="evidence" value="ECO:0007669"/>
    <property type="project" value="InterPro"/>
</dbReference>
<dbReference type="GO" id="GO:0007129">
    <property type="term" value="P:homologous chromosome pairing at meiosis"/>
    <property type="evidence" value="ECO:0007669"/>
    <property type="project" value="TreeGrafter"/>
</dbReference>
<evidence type="ECO:0000256" key="4">
    <source>
        <dbReference type="ARBA" id="ARBA00023254"/>
    </source>
</evidence>
<evidence type="ECO:0000313" key="6">
    <source>
        <dbReference type="EMBL" id="EFN83852.1"/>
    </source>
</evidence>
<dbReference type="OrthoDB" id="2535391at2759"/>
<keyword evidence="7" id="KW-1185">Reference proteome</keyword>
<accession>E2BKC8</accession>
<evidence type="ECO:0000256" key="3">
    <source>
        <dbReference type="ARBA" id="ARBA00022833"/>
    </source>
</evidence>
<dbReference type="GO" id="GO:0007131">
    <property type="term" value="P:reciprocal meiotic recombination"/>
    <property type="evidence" value="ECO:0007669"/>
    <property type="project" value="InterPro"/>
</dbReference>
<dbReference type="PANTHER" id="PTHR22663">
    <property type="entry name" value="RING FINGER PROTEIN NARYA-RELATED"/>
    <property type="match status" value="1"/>
</dbReference>
<dbReference type="AlphaFoldDB" id="E2BKC8"/>
<keyword evidence="2" id="KW-0863">Zinc-finger</keyword>
<dbReference type="Proteomes" id="UP000008237">
    <property type="component" value="Unassembled WGS sequence"/>
</dbReference>
<dbReference type="GO" id="GO:0016925">
    <property type="term" value="P:protein sumoylation"/>
    <property type="evidence" value="ECO:0007669"/>
    <property type="project" value="TreeGrafter"/>
</dbReference>
<evidence type="ECO:0000313" key="7">
    <source>
        <dbReference type="Proteomes" id="UP000008237"/>
    </source>
</evidence>
<keyword evidence="3" id="KW-0862">Zinc</keyword>
<name>E2BKC8_HARSA</name>
<reference evidence="6 7" key="1">
    <citation type="journal article" date="2010" name="Science">
        <title>Genomic comparison of the ants Camponotus floridanus and Harpegnathos saltator.</title>
        <authorList>
            <person name="Bonasio R."/>
            <person name="Zhang G."/>
            <person name="Ye C."/>
            <person name="Mutti N.S."/>
            <person name="Fang X."/>
            <person name="Qin N."/>
            <person name="Donahue G."/>
            <person name="Yang P."/>
            <person name="Li Q."/>
            <person name="Li C."/>
            <person name="Zhang P."/>
            <person name="Huang Z."/>
            <person name="Berger S.L."/>
            <person name="Reinberg D."/>
            <person name="Wang J."/>
            <person name="Liebig J."/>
        </authorList>
    </citation>
    <scope>NUCLEOTIDE SEQUENCE [LARGE SCALE GENOMIC DNA]</scope>
    <source>
        <strain evidence="6 7">R22 G/1</strain>
    </source>
</reference>
<evidence type="ECO:0000256" key="2">
    <source>
        <dbReference type="ARBA" id="ARBA00022771"/>
    </source>
</evidence>
<organism evidence="7">
    <name type="scientific">Harpegnathos saltator</name>
    <name type="common">Jerdon's jumping ant</name>
    <dbReference type="NCBI Taxonomy" id="610380"/>
    <lineage>
        <taxon>Eukaryota</taxon>
        <taxon>Metazoa</taxon>
        <taxon>Ecdysozoa</taxon>
        <taxon>Arthropoda</taxon>
        <taxon>Hexapoda</taxon>
        <taxon>Insecta</taxon>
        <taxon>Pterygota</taxon>
        <taxon>Neoptera</taxon>
        <taxon>Endopterygota</taxon>
        <taxon>Hymenoptera</taxon>
        <taxon>Apocrita</taxon>
        <taxon>Aculeata</taxon>
        <taxon>Formicoidea</taxon>
        <taxon>Formicidae</taxon>
        <taxon>Ponerinae</taxon>
        <taxon>Ponerini</taxon>
        <taxon>Harpegnathos</taxon>
    </lineage>
</organism>
<dbReference type="PROSITE" id="PS00518">
    <property type="entry name" value="ZF_RING_1"/>
    <property type="match status" value="1"/>
</dbReference>
<dbReference type="GO" id="GO:0019789">
    <property type="term" value="F:SUMO transferase activity"/>
    <property type="evidence" value="ECO:0007669"/>
    <property type="project" value="InterPro"/>
</dbReference>
<feature type="domain" description="RING-type" evidence="5">
    <location>
        <begin position="3"/>
        <end position="33"/>
    </location>
</feature>
<dbReference type="InterPro" id="IPR001841">
    <property type="entry name" value="Znf_RING"/>
</dbReference>
<keyword evidence="1" id="KW-0479">Metal-binding</keyword>
<dbReference type="OMA" id="CGHISCQ"/>
<dbReference type="InterPro" id="IPR017907">
    <property type="entry name" value="Znf_RING_CS"/>
</dbReference>
<dbReference type="InterPro" id="IPR042123">
    <property type="entry name" value="Zip3/RNF212-like"/>
</dbReference>
<evidence type="ECO:0000259" key="5">
    <source>
        <dbReference type="Pfam" id="PF14634"/>
    </source>
</evidence>